<dbReference type="HOGENOM" id="CLU_2836490_0_0_1"/>
<gene>
    <name evidence="2" type="ORF">VIT_00s0193g00010</name>
</gene>
<name>D7U6L7_VITVI</name>
<accession>D7U6L7</accession>
<evidence type="ECO:0000313" key="3">
    <source>
        <dbReference type="Proteomes" id="UP000009183"/>
    </source>
</evidence>
<dbReference type="InParanoid" id="D7U6L7"/>
<dbReference type="AlphaFoldDB" id="D7U6L7"/>
<dbReference type="EMBL" id="FN596530">
    <property type="protein sequence ID" value="CBI38387.3"/>
    <property type="molecule type" value="Genomic_DNA"/>
</dbReference>
<keyword evidence="1" id="KW-0812">Transmembrane</keyword>
<proteinExistence type="predicted"/>
<keyword evidence="1" id="KW-1133">Transmembrane helix</keyword>
<keyword evidence="3" id="KW-1185">Reference proteome</keyword>
<evidence type="ECO:0000313" key="2">
    <source>
        <dbReference type="EMBL" id="CBI38387.3"/>
    </source>
</evidence>
<reference evidence="3" key="1">
    <citation type="journal article" date="2007" name="Nature">
        <title>The grapevine genome sequence suggests ancestral hexaploidization in major angiosperm phyla.</title>
        <authorList>
            <consortium name="The French-Italian Public Consortium for Grapevine Genome Characterization."/>
            <person name="Jaillon O."/>
            <person name="Aury J.-M."/>
            <person name="Noel B."/>
            <person name="Policriti A."/>
            <person name="Clepet C."/>
            <person name="Casagrande A."/>
            <person name="Choisne N."/>
            <person name="Aubourg S."/>
            <person name="Vitulo N."/>
            <person name="Jubin C."/>
            <person name="Vezzi A."/>
            <person name="Legeai F."/>
            <person name="Hugueney P."/>
            <person name="Dasilva C."/>
            <person name="Horner D."/>
            <person name="Mica E."/>
            <person name="Jublot D."/>
            <person name="Poulain J."/>
            <person name="Bruyere C."/>
            <person name="Billault A."/>
            <person name="Segurens B."/>
            <person name="Gouyvenoux M."/>
            <person name="Ugarte E."/>
            <person name="Cattonaro F."/>
            <person name="Anthouard V."/>
            <person name="Vico V."/>
            <person name="Del Fabbro C."/>
            <person name="Alaux M."/>
            <person name="Di Gaspero G."/>
            <person name="Dumas V."/>
            <person name="Felice N."/>
            <person name="Paillard S."/>
            <person name="Juman I."/>
            <person name="Moroldo M."/>
            <person name="Scalabrin S."/>
            <person name="Canaguier A."/>
            <person name="Le Clainche I."/>
            <person name="Malacrida G."/>
            <person name="Durand E."/>
            <person name="Pesole G."/>
            <person name="Laucou V."/>
            <person name="Chatelet P."/>
            <person name="Merdinoglu D."/>
            <person name="Delledonne M."/>
            <person name="Pezzotti M."/>
            <person name="Lecharny A."/>
            <person name="Scarpelli C."/>
            <person name="Artiguenave F."/>
            <person name="Pe M.E."/>
            <person name="Valle G."/>
            <person name="Morgante M."/>
            <person name="Caboche M."/>
            <person name="Adam-Blondon A.-F."/>
            <person name="Weissenbach J."/>
            <person name="Quetier F."/>
            <person name="Wincker P."/>
        </authorList>
    </citation>
    <scope>NUCLEOTIDE SEQUENCE [LARGE SCALE GENOMIC DNA]</scope>
    <source>
        <strain evidence="3">cv. Pinot noir / PN40024</strain>
    </source>
</reference>
<evidence type="ECO:0000256" key="1">
    <source>
        <dbReference type="SAM" id="Phobius"/>
    </source>
</evidence>
<feature type="transmembrane region" description="Helical" evidence="1">
    <location>
        <begin position="44"/>
        <end position="65"/>
    </location>
</feature>
<dbReference type="Proteomes" id="UP000009183">
    <property type="component" value="Unassembled WGS sequence, unordered"/>
</dbReference>
<keyword evidence="1" id="KW-0472">Membrane</keyword>
<sequence>MTFFFIRCCLFYMEFELDIMLSICDADDSGQVFRFHAWKMLGSLPVAFLIEIEALGMFQMVVLIFW</sequence>
<protein>
    <submittedName>
        <fullName evidence="2">Uncharacterized protein</fullName>
    </submittedName>
</protein>
<dbReference type="PaxDb" id="29760-VIT_00s0193g00010.t01"/>
<organism evidence="2 3">
    <name type="scientific">Vitis vinifera</name>
    <name type="common">Grape</name>
    <dbReference type="NCBI Taxonomy" id="29760"/>
    <lineage>
        <taxon>Eukaryota</taxon>
        <taxon>Viridiplantae</taxon>
        <taxon>Streptophyta</taxon>
        <taxon>Embryophyta</taxon>
        <taxon>Tracheophyta</taxon>
        <taxon>Spermatophyta</taxon>
        <taxon>Magnoliopsida</taxon>
        <taxon>eudicotyledons</taxon>
        <taxon>Gunneridae</taxon>
        <taxon>Pentapetalae</taxon>
        <taxon>rosids</taxon>
        <taxon>Vitales</taxon>
        <taxon>Vitaceae</taxon>
        <taxon>Viteae</taxon>
        <taxon>Vitis</taxon>
    </lineage>
</organism>